<reference evidence="23" key="2">
    <citation type="submission" date="2025-09" db="UniProtKB">
        <authorList>
            <consortium name="Ensembl"/>
        </authorList>
    </citation>
    <scope>IDENTIFICATION</scope>
</reference>
<comment type="pathway">
    <text evidence="4">Protein modification; protein ubiquitination.</text>
</comment>
<keyword evidence="14" id="KW-0804">Transcription</keyword>
<dbReference type="SMART" id="SM00591">
    <property type="entry name" value="RWD"/>
    <property type="match status" value="1"/>
</dbReference>
<dbReference type="Ensembl" id="ENSLLET00000040907.1">
    <property type="protein sequence ID" value="ENSLLEP00000039325.1"/>
    <property type="gene ID" value="ENSLLEG00000024876.1"/>
</dbReference>
<evidence type="ECO:0000256" key="7">
    <source>
        <dbReference type="ARBA" id="ARBA00022679"/>
    </source>
</evidence>
<dbReference type="PROSITE" id="PS50089">
    <property type="entry name" value="ZF_RING_2"/>
    <property type="match status" value="1"/>
</dbReference>
<dbReference type="GeneTree" id="ENSGT00940000154507"/>
<dbReference type="InterPro" id="IPR006575">
    <property type="entry name" value="RWD_dom"/>
</dbReference>
<keyword evidence="11" id="KW-0833">Ubl conjugation pathway</keyword>
<dbReference type="CDD" id="cd20341">
    <property type="entry name" value="BRcat_RBR_RNF14"/>
    <property type="match status" value="1"/>
</dbReference>
<keyword evidence="12" id="KW-0862">Zinc</keyword>
<dbReference type="InterPro" id="IPR013083">
    <property type="entry name" value="Znf_RING/FYVE/PHD"/>
</dbReference>
<evidence type="ECO:0000256" key="2">
    <source>
        <dbReference type="ARBA" id="ARBA00004123"/>
    </source>
</evidence>
<dbReference type="Gene3D" id="2.20.25.20">
    <property type="match status" value="1"/>
</dbReference>
<evidence type="ECO:0000256" key="1">
    <source>
        <dbReference type="ARBA" id="ARBA00001798"/>
    </source>
</evidence>
<dbReference type="InterPro" id="IPR001841">
    <property type="entry name" value="Znf_RING"/>
</dbReference>
<dbReference type="FunFam" id="3.30.40.10:FF:000186">
    <property type="entry name" value="RBR-type E3 ubiquitin transferase"/>
    <property type="match status" value="1"/>
</dbReference>
<dbReference type="PROSITE" id="PS50908">
    <property type="entry name" value="RWD"/>
    <property type="match status" value="1"/>
</dbReference>
<evidence type="ECO:0000256" key="14">
    <source>
        <dbReference type="ARBA" id="ARBA00023163"/>
    </source>
</evidence>
<dbReference type="SUPFAM" id="SSF54495">
    <property type="entry name" value="UBC-like"/>
    <property type="match status" value="1"/>
</dbReference>
<evidence type="ECO:0000256" key="17">
    <source>
        <dbReference type="ARBA" id="ARBA00067098"/>
    </source>
</evidence>
<evidence type="ECO:0000259" key="22">
    <source>
        <dbReference type="PROSITE" id="PS51873"/>
    </source>
</evidence>
<evidence type="ECO:0000256" key="6">
    <source>
        <dbReference type="ARBA" id="ARBA00022490"/>
    </source>
</evidence>
<evidence type="ECO:0000313" key="23">
    <source>
        <dbReference type="Ensembl" id="ENSLLEP00000039325.1"/>
    </source>
</evidence>
<dbReference type="Pfam" id="PF05773">
    <property type="entry name" value="RWD"/>
    <property type="match status" value="1"/>
</dbReference>
<keyword evidence="13" id="KW-0805">Transcription regulation</keyword>
<dbReference type="Pfam" id="PF01485">
    <property type="entry name" value="IBR"/>
    <property type="match status" value="1"/>
</dbReference>
<dbReference type="GO" id="GO:0016567">
    <property type="term" value="P:protein ubiquitination"/>
    <property type="evidence" value="ECO:0007669"/>
    <property type="project" value="InterPro"/>
</dbReference>
<dbReference type="GO" id="GO:0008270">
    <property type="term" value="F:zinc ion binding"/>
    <property type="evidence" value="ECO:0007669"/>
    <property type="project" value="UniProtKB-KW"/>
</dbReference>
<keyword evidence="24" id="KW-1185">Reference proteome</keyword>
<dbReference type="SUPFAM" id="SSF57850">
    <property type="entry name" value="RING/U-box"/>
    <property type="match status" value="3"/>
</dbReference>
<dbReference type="SMART" id="SM00647">
    <property type="entry name" value="IBR"/>
    <property type="match status" value="2"/>
</dbReference>
<evidence type="ECO:0000256" key="16">
    <source>
        <dbReference type="ARBA" id="ARBA00044508"/>
    </source>
</evidence>
<dbReference type="Gene3D" id="3.10.110.10">
    <property type="entry name" value="Ubiquitin Conjugating Enzyme"/>
    <property type="match status" value="1"/>
</dbReference>
<dbReference type="AlphaFoldDB" id="A0A8C5WHX7"/>
<dbReference type="CDD" id="cd20354">
    <property type="entry name" value="Rcat_RBR_RNF14"/>
    <property type="match status" value="1"/>
</dbReference>
<feature type="domain" description="RING-type" evidence="20">
    <location>
        <begin position="213"/>
        <end position="262"/>
    </location>
</feature>
<dbReference type="FunFam" id="2.20.25.20:FF:000007">
    <property type="entry name" value="RBR-type E3 ubiquitin transferase"/>
    <property type="match status" value="1"/>
</dbReference>
<evidence type="ECO:0000259" key="21">
    <source>
        <dbReference type="PROSITE" id="PS50908"/>
    </source>
</evidence>
<dbReference type="InterPro" id="IPR002867">
    <property type="entry name" value="IBR_dom"/>
</dbReference>
<dbReference type="CDD" id="cd23820">
    <property type="entry name" value="RWD_RNF14"/>
    <property type="match status" value="1"/>
</dbReference>
<evidence type="ECO:0000256" key="4">
    <source>
        <dbReference type="ARBA" id="ARBA00004906"/>
    </source>
</evidence>
<evidence type="ECO:0000256" key="5">
    <source>
        <dbReference type="ARBA" id="ARBA00012251"/>
    </source>
</evidence>
<keyword evidence="9" id="KW-0677">Repeat</keyword>
<accession>A0A8C5WHX7</accession>
<dbReference type="PANTHER" id="PTHR11685">
    <property type="entry name" value="RBR FAMILY RING FINGER AND IBR DOMAIN-CONTAINING"/>
    <property type="match status" value="1"/>
</dbReference>
<keyword evidence="10 19" id="KW-0863">Zinc-finger</keyword>
<dbReference type="Gene3D" id="1.20.120.1750">
    <property type="match status" value="1"/>
</dbReference>
<dbReference type="InterPro" id="IPR017907">
    <property type="entry name" value="Znf_RING_CS"/>
</dbReference>
<dbReference type="PROSITE" id="PS00518">
    <property type="entry name" value="ZF_RING_1"/>
    <property type="match status" value="1"/>
</dbReference>
<dbReference type="InterPro" id="IPR044066">
    <property type="entry name" value="TRIAD_supradom"/>
</dbReference>
<evidence type="ECO:0000256" key="8">
    <source>
        <dbReference type="ARBA" id="ARBA00022723"/>
    </source>
</evidence>
<evidence type="ECO:0000256" key="12">
    <source>
        <dbReference type="ARBA" id="ARBA00022833"/>
    </source>
</evidence>
<dbReference type="InterPro" id="IPR031128">
    <property type="entry name" value="RNF14_RING-HC_Zfn"/>
</dbReference>
<dbReference type="CDD" id="cd16628">
    <property type="entry name" value="RING-HC_RBR_RNF14"/>
    <property type="match status" value="1"/>
</dbReference>
<dbReference type="PROSITE" id="PS51873">
    <property type="entry name" value="TRIAD"/>
    <property type="match status" value="1"/>
</dbReference>
<comment type="subcellular location">
    <subcellularLocation>
        <location evidence="3">Cytoplasm</location>
    </subcellularLocation>
    <subcellularLocation>
        <location evidence="2">Nucleus</location>
    </subcellularLocation>
</comment>
<keyword evidence="7" id="KW-0808">Transferase</keyword>
<evidence type="ECO:0000256" key="19">
    <source>
        <dbReference type="PROSITE-ProRule" id="PRU00175"/>
    </source>
</evidence>
<dbReference type="Gene3D" id="3.30.40.10">
    <property type="entry name" value="Zinc/RING finger domain, C3HC4 (zinc finger)"/>
    <property type="match status" value="1"/>
</dbReference>
<dbReference type="InterPro" id="IPR031127">
    <property type="entry name" value="E3_UB_ligase_RBR"/>
</dbReference>
<keyword evidence="8" id="KW-0479">Metal-binding</keyword>
<feature type="domain" description="RING-type" evidence="22">
    <location>
        <begin position="209"/>
        <end position="441"/>
    </location>
</feature>
<evidence type="ECO:0000256" key="18">
    <source>
        <dbReference type="ARBA" id="ARBA00075528"/>
    </source>
</evidence>
<evidence type="ECO:0000256" key="11">
    <source>
        <dbReference type="ARBA" id="ARBA00022786"/>
    </source>
</evidence>
<evidence type="ECO:0000256" key="3">
    <source>
        <dbReference type="ARBA" id="ARBA00004496"/>
    </source>
</evidence>
<reference evidence="23" key="1">
    <citation type="submission" date="2025-08" db="UniProtKB">
        <authorList>
            <consortium name="Ensembl"/>
        </authorList>
    </citation>
    <scope>IDENTIFICATION</scope>
</reference>
<dbReference type="FunFam" id="3.10.110.10:FF:000049">
    <property type="entry name" value="RBR-type E3 ubiquitin transferase"/>
    <property type="match status" value="1"/>
</dbReference>
<dbReference type="GO" id="GO:0061630">
    <property type="term" value="F:ubiquitin protein ligase activity"/>
    <property type="evidence" value="ECO:0007669"/>
    <property type="project" value="UniProtKB-EC"/>
</dbReference>
<dbReference type="GO" id="GO:0005737">
    <property type="term" value="C:cytoplasm"/>
    <property type="evidence" value="ECO:0007669"/>
    <property type="project" value="UniProtKB-SubCell"/>
</dbReference>
<evidence type="ECO:0000256" key="9">
    <source>
        <dbReference type="ARBA" id="ARBA00022737"/>
    </source>
</evidence>
<evidence type="ECO:0000256" key="15">
    <source>
        <dbReference type="ARBA" id="ARBA00023242"/>
    </source>
</evidence>
<feature type="domain" description="RWD" evidence="21">
    <location>
        <begin position="11"/>
        <end position="137"/>
    </location>
</feature>
<dbReference type="InterPro" id="IPR047548">
    <property type="entry name" value="Rcat_RBR_RNF14"/>
</dbReference>
<evidence type="ECO:0000256" key="10">
    <source>
        <dbReference type="ARBA" id="ARBA00022771"/>
    </source>
</evidence>
<dbReference type="EC" id="2.3.2.31" evidence="5"/>
<dbReference type="OrthoDB" id="1431934at2759"/>
<comment type="similarity">
    <text evidence="16">Belongs to the RBR family. RNF14 subfamily.</text>
</comment>
<dbReference type="InterPro" id="IPR016135">
    <property type="entry name" value="UBQ-conjugating_enzyme/RWD"/>
</dbReference>
<keyword evidence="15" id="KW-0539">Nucleus</keyword>
<comment type="catalytic activity">
    <reaction evidence="1">
        <text>[E2 ubiquitin-conjugating enzyme]-S-ubiquitinyl-L-cysteine + [acceptor protein]-L-lysine = [E2 ubiquitin-conjugating enzyme]-L-cysteine + [acceptor protein]-N(6)-ubiquitinyl-L-lysine.</text>
        <dbReference type="EC" id="2.3.2.31"/>
    </reaction>
</comment>
<dbReference type="GO" id="GO:0060828">
    <property type="term" value="P:regulation of canonical Wnt signaling pathway"/>
    <property type="evidence" value="ECO:0007669"/>
    <property type="project" value="UniProtKB-ARBA"/>
</dbReference>
<organism evidence="23 24">
    <name type="scientific">Leptobrachium leishanense</name>
    <name type="common">Leishan spiny toad</name>
    <dbReference type="NCBI Taxonomy" id="445787"/>
    <lineage>
        <taxon>Eukaryota</taxon>
        <taxon>Metazoa</taxon>
        <taxon>Chordata</taxon>
        <taxon>Craniata</taxon>
        <taxon>Vertebrata</taxon>
        <taxon>Euteleostomi</taxon>
        <taxon>Amphibia</taxon>
        <taxon>Batrachia</taxon>
        <taxon>Anura</taxon>
        <taxon>Pelobatoidea</taxon>
        <taxon>Megophryidae</taxon>
        <taxon>Leptobrachium</taxon>
    </lineage>
</organism>
<keyword evidence="6" id="KW-0963">Cytoplasm</keyword>
<evidence type="ECO:0000259" key="20">
    <source>
        <dbReference type="PROSITE" id="PS50089"/>
    </source>
</evidence>
<dbReference type="GO" id="GO:0005634">
    <property type="term" value="C:nucleus"/>
    <property type="evidence" value="ECO:0007669"/>
    <property type="project" value="UniProtKB-SubCell"/>
</dbReference>
<name>A0A8C5WHX7_9ANUR</name>
<proteinExistence type="inferred from homology"/>
<dbReference type="Proteomes" id="UP000694569">
    <property type="component" value="Unplaced"/>
</dbReference>
<protein>
    <recommendedName>
        <fullName evidence="17">E3 ubiquitin-protein ligase RNF14</fullName>
        <ecNumber evidence="5">2.3.2.31</ecNumber>
    </recommendedName>
    <alternativeName>
        <fullName evidence="18">RING finger protein 14</fullName>
    </alternativeName>
</protein>
<sequence length="545" mass="62613">MSGEDRDAQEDELLALASIFPEDEFKRSKTSQEGEFQVCLDLPPNFEIHLKSNTAANILNERLHSTVSFLPPIVLNFELPSDYPSASPPNFTLSCKWLSPKQLARLCQHLDDLWVENAGCVVLFAWTQFLKEETLEHLCITSPHEIELCPNVCQDRIESSDTAECSSAACSREEIFDRRAIQDVESVSALIKCILDFNEAQQKKCFDSKSYMCNICFLEKLGSECMYFKVCHHVYCNICIKDYFVIQIKDGQVHSLNCPEPKCPSTAIPAQVKELVGEELFGRYDRLLLQSSLDLMPDVVYCPRPSCRTPVMQETSCNMGICPSCHYAFCTLCQMTYHGISKCNLPEENLDTELSEDLPEDDTDYHYYNYVKGEKETKEWLKKNTKNCPYCGVCIQKISGCNKMQCWKCQEYFCWLCMSILNKAFPSHHFVSPMSDCYKRYVQLFIQKSTNLTTHCCRLQSLRHLSQLKSHPSMYIQKCVLQCGIPRFMEFLQCLPGGILRCLMWPCNQKAQTTFKAGSATLTLQIFWNLIPHETECCWRHSCIS</sequence>
<evidence type="ECO:0000256" key="13">
    <source>
        <dbReference type="ARBA" id="ARBA00023015"/>
    </source>
</evidence>
<evidence type="ECO:0000313" key="24">
    <source>
        <dbReference type="Proteomes" id="UP000694569"/>
    </source>
</evidence>